<dbReference type="InterPro" id="IPR001610">
    <property type="entry name" value="PAC"/>
</dbReference>
<dbReference type="NCBIfam" id="TIGR00254">
    <property type="entry name" value="GGDEF"/>
    <property type="match status" value="2"/>
</dbReference>
<feature type="domain" description="GGDEF" evidence="5">
    <location>
        <begin position="1026"/>
        <end position="1159"/>
    </location>
</feature>
<dbReference type="Pfam" id="PF13426">
    <property type="entry name" value="PAS_9"/>
    <property type="match status" value="1"/>
</dbReference>
<dbReference type="PANTHER" id="PTHR44757">
    <property type="entry name" value="DIGUANYLATE CYCLASE DGCP"/>
    <property type="match status" value="1"/>
</dbReference>
<dbReference type="SUPFAM" id="SSF55785">
    <property type="entry name" value="PYP-like sensor domain (PAS domain)"/>
    <property type="match status" value="5"/>
</dbReference>
<dbReference type="SMART" id="SM00065">
    <property type="entry name" value="GAF"/>
    <property type="match status" value="1"/>
</dbReference>
<dbReference type="SUPFAM" id="SSF55073">
    <property type="entry name" value="Nucleotide cyclase"/>
    <property type="match status" value="2"/>
</dbReference>
<dbReference type="PROSITE" id="PS50887">
    <property type="entry name" value="GGDEF"/>
    <property type="match status" value="2"/>
</dbReference>
<dbReference type="InterPro" id="IPR035919">
    <property type="entry name" value="EAL_sf"/>
</dbReference>
<reference evidence="6" key="2">
    <citation type="submission" date="2021-08" db="EMBL/GenBank/DDBJ databases">
        <authorList>
            <person name="Tani A."/>
            <person name="Ola A."/>
            <person name="Ogura Y."/>
            <person name="Katsura K."/>
            <person name="Hayashi T."/>
        </authorList>
    </citation>
    <scope>NUCLEOTIDE SEQUENCE</scope>
    <source>
        <strain evidence="6">NBRC 103626</strain>
    </source>
</reference>
<evidence type="ECO:0000259" key="5">
    <source>
        <dbReference type="PROSITE" id="PS50887"/>
    </source>
</evidence>
<dbReference type="InterPro" id="IPR000014">
    <property type="entry name" value="PAS"/>
</dbReference>
<dbReference type="InterPro" id="IPR035965">
    <property type="entry name" value="PAS-like_dom_sf"/>
</dbReference>
<gene>
    <name evidence="6" type="ORF">NBEOAGPD_2191</name>
</gene>
<dbReference type="SUPFAM" id="SSF55781">
    <property type="entry name" value="GAF domain-like"/>
    <property type="match status" value="1"/>
</dbReference>
<feature type="domain" description="PAC" evidence="3">
    <location>
        <begin position="825"/>
        <end position="877"/>
    </location>
</feature>
<dbReference type="InterPro" id="IPR000700">
    <property type="entry name" value="PAS-assoc_C"/>
</dbReference>
<feature type="domain" description="PAS" evidence="2">
    <location>
        <begin position="175"/>
        <end position="245"/>
    </location>
</feature>
<dbReference type="InterPro" id="IPR013656">
    <property type="entry name" value="PAS_4"/>
</dbReference>
<dbReference type="InterPro" id="IPR029016">
    <property type="entry name" value="GAF-like_dom_sf"/>
</dbReference>
<dbReference type="RefSeq" id="WP_238302788.1">
    <property type="nucleotide sequence ID" value="NZ_BPQM01000048.1"/>
</dbReference>
<dbReference type="CDD" id="cd01949">
    <property type="entry name" value="GGDEF"/>
    <property type="match status" value="2"/>
</dbReference>
<dbReference type="FunFam" id="3.30.450.20:FF:000099">
    <property type="entry name" value="Sensory box sensor histidine kinase"/>
    <property type="match status" value="1"/>
</dbReference>
<feature type="domain" description="PAC" evidence="3">
    <location>
        <begin position="249"/>
        <end position="302"/>
    </location>
</feature>
<dbReference type="InterPro" id="IPR001633">
    <property type="entry name" value="EAL_dom"/>
</dbReference>
<dbReference type="PROSITE" id="PS50112">
    <property type="entry name" value="PAS"/>
    <property type="match status" value="2"/>
</dbReference>
<evidence type="ECO:0000256" key="1">
    <source>
        <dbReference type="SAM" id="MobiDB-lite"/>
    </source>
</evidence>
<dbReference type="GO" id="GO:0003824">
    <property type="term" value="F:catalytic activity"/>
    <property type="evidence" value="ECO:0007669"/>
    <property type="project" value="UniProtKB-ARBA"/>
</dbReference>
<dbReference type="Gene3D" id="3.30.70.270">
    <property type="match status" value="2"/>
</dbReference>
<organism evidence="6 7">
    <name type="scientific">Methylobacterium gregans</name>
    <dbReference type="NCBI Taxonomy" id="374424"/>
    <lineage>
        <taxon>Bacteria</taxon>
        <taxon>Pseudomonadati</taxon>
        <taxon>Pseudomonadota</taxon>
        <taxon>Alphaproteobacteria</taxon>
        <taxon>Hyphomicrobiales</taxon>
        <taxon>Methylobacteriaceae</taxon>
        <taxon>Methylobacterium</taxon>
    </lineage>
</organism>
<dbReference type="Pfam" id="PF00563">
    <property type="entry name" value="EAL"/>
    <property type="match status" value="1"/>
</dbReference>
<dbReference type="SMART" id="SM00091">
    <property type="entry name" value="PAS"/>
    <property type="match status" value="5"/>
</dbReference>
<proteinExistence type="predicted"/>
<dbReference type="Gene3D" id="3.30.450.20">
    <property type="entry name" value="PAS domain"/>
    <property type="match status" value="5"/>
</dbReference>
<evidence type="ECO:0000259" key="3">
    <source>
        <dbReference type="PROSITE" id="PS50113"/>
    </source>
</evidence>
<dbReference type="CDD" id="cd00130">
    <property type="entry name" value="PAS"/>
    <property type="match status" value="5"/>
</dbReference>
<reference evidence="6" key="1">
    <citation type="journal article" date="2016" name="Front. Microbiol.">
        <title>Genome Sequence of the Piezophilic, Mesophilic Sulfate-Reducing Bacterium Desulfovibrio indicus J2T.</title>
        <authorList>
            <person name="Cao J."/>
            <person name="Maignien L."/>
            <person name="Shao Z."/>
            <person name="Alain K."/>
            <person name="Jebbar M."/>
        </authorList>
    </citation>
    <scope>NUCLEOTIDE SEQUENCE</scope>
    <source>
        <strain evidence="6">NBRC 103626</strain>
    </source>
</reference>
<dbReference type="InterPro" id="IPR013655">
    <property type="entry name" value="PAS_fold_3"/>
</dbReference>
<dbReference type="InterPro" id="IPR043128">
    <property type="entry name" value="Rev_trsase/Diguanyl_cyclase"/>
</dbReference>
<dbReference type="PROSITE" id="PS50113">
    <property type="entry name" value="PAC"/>
    <property type="match status" value="4"/>
</dbReference>
<feature type="domain" description="PAC" evidence="3">
    <location>
        <begin position="947"/>
        <end position="994"/>
    </location>
</feature>
<feature type="domain" description="EAL" evidence="4">
    <location>
        <begin position="1168"/>
        <end position="1423"/>
    </location>
</feature>
<feature type="domain" description="PAS" evidence="2">
    <location>
        <begin position="749"/>
        <end position="821"/>
    </location>
</feature>
<dbReference type="InterPro" id="IPR052155">
    <property type="entry name" value="Biofilm_reg_signaling"/>
</dbReference>
<protein>
    <recommendedName>
        <fullName evidence="8">Diguanylate cyclase/phosphodiesterase with PAS/PAC and GAF sensor(S)</fullName>
    </recommendedName>
</protein>
<name>A0AA37HNY5_9HYPH</name>
<dbReference type="SMART" id="SM00086">
    <property type="entry name" value="PAC"/>
    <property type="match status" value="5"/>
</dbReference>
<feature type="domain" description="GGDEF" evidence="5">
    <location>
        <begin position="334"/>
        <end position="467"/>
    </location>
</feature>
<dbReference type="EMBL" id="BPQM01000048">
    <property type="protein sequence ID" value="GJD78971.1"/>
    <property type="molecule type" value="Genomic_DNA"/>
</dbReference>
<dbReference type="Proteomes" id="UP001055108">
    <property type="component" value="Unassembled WGS sequence"/>
</dbReference>
<dbReference type="FunFam" id="3.30.70.270:FF:000001">
    <property type="entry name" value="Diguanylate cyclase domain protein"/>
    <property type="match status" value="1"/>
</dbReference>
<dbReference type="SUPFAM" id="SSF141868">
    <property type="entry name" value="EAL domain-like"/>
    <property type="match status" value="1"/>
</dbReference>
<comment type="caution">
    <text evidence="6">The sequence shown here is derived from an EMBL/GenBank/DDBJ whole genome shotgun (WGS) entry which is preliminary data.</text>
</comment>
<dbReference type="CDD" id="cd01948">
    <property type="entry name" value="EAL"/>
    <property type="match status" value="1"/>
</dbReference>
<dbReference type="Gene3D" id="3.20.20.450">
    <property type="entry name" value="EAL domain"/>
    <property type="match status" value="1"/>
</dbReference>
<dbReference type="PANTHER" id="PTHR44757:SF2">
    <property type="entry name" value="BIOFILM ARCHITECTURE MAINTENANCE PROTEIN MBAA"/>
    <property type="match status" value="1"/>
</dbReference>
<evidence type="ECO:0000259" key="2">
    <source>
        <dbReference type="PROSITE" id="PS50112"/>
    </source>
</evidence>
<accession>A0AA37HNY5</accession>
<evidence type="ECO:0000313" key="7">
    <source>
        <dbReference type="Proteomes" id="UP001055108"/>
    </source>
</evidence>
<dbReference type="SMART" id="SM00052">
    <property type="entry name" value="EAL"/>
    <property type="match status" value="1"/>
</dbReference>
<feature type="domain" description="PAC" evidence="3">
    <location>
        <begin position="696"/>
        <end position="748"/>
    </location>
</feature>
<dbReference type="NCBIfam" id="TIGR00229">
    <property type="entry name" value="sensory_box"/>
    <property type="match status" value="4"/>
</dbReference>
<evidence type="ECO:0000313" key="6">
    <source>
        <dbReference type="EMBL" id="GJD78971.1"/>
    </source>
</evidence>
<dbReference type="InterPro" id="IPR003018">
    <property type="entry name" value="GAF"/>
</dbReference>
<evidence type="ECO:0008006" key="8">
    <source>
        <dbReference type="Google" id="ProtNLM"/>
    </source>
</evidence>
<dbReference type="Pfam" id="PF08448">
    <property type="entry name" value="PAS_4"/>
    <property type="match status" value="1"/>
</dbReference>
<evidence type="ECO:0000259" key="4">
    <source>
        <dbReference type="PROSITE" id="PS50883"/>
    </source>
</evidence>
<sequence length="1442" mass="158345">MYPLHPHEAERLQALYDLDVLGSPPEPQYDAICRAARALFGVPIALVSLVGETEQRFKGKCGLDADGTARGVSFCTYTILSDQVLVVEDTTQDERFATSPLVTGEPHVRFYAGAPLVLRPGIHLGSLCIIDRVPRALLPEQQEQLRDLAQVVVGQLRLSQADRTSRERADRLRESEANYRLLTENSTDVIVRADLDGRLRYVSPAIGRLLGYGSHDLLGTHLDALVHPDEASGYARLLAQIETGQISEVVAQQRYRRRDGSFVWVEVSFSRTQDAATGGPNGYVAVIRDFSKRKALENEMARAARHDPLTGLPNRLHFREQLDQEIARAKRTGTAFALHCLDLDRFKLVNDTLGHQAGDQLLKVVAQRIRSVLRTEDTVARLGGDEFVIIQTGCTRAEDAGRLAERVIAAMLPPVDLGGYPAGVGVSIGIALAPRDGLEADGLYAHADQALYRAKAEGRCTFRFWTEGGAHRDPSSAPGGAGRGDSALQRVTPDPLLVGDLLRDMLESSSDCVKLLDQDGRLLFLSAGGLQAMEIDDIGFFLGRFWADLWQGEDRIAVQDAVERARAGQAARVRGFCRTAKGQPRWWDVMLSPLKGLSDAGGLILAISRDVTAQVALEHEQQRTANRYRALVEASASMVWRAEPDGSLIESSGWEAYTGQPRSTYTGYGWLSAVHPDDRERVTTAWHAIFASQAAGTLKFRTLSRDGTYRWTLTRAVPLRDASGRVLEWVGTDSDIHEGVQATEAIRLKEERYRLAMLATDDAIWDHDLATDGVAWSEGTCRLLGYADAEVAGTGAWWLSKIHPDDRPRVAASIQGVIGGREPRWSEEYRLARADGSYAEVNDRGFVIRDAEGRALRMVGAVRDISEQRRADSALRASVERLRLALRAGRMMAWEHNLRTGCTTRSGNAFDLLGIRSGPLSLFLDRVHPDDRPRMTRLVQKGSQDREEREFRYIHPDGRVLWLSAAVERVDDDRIVGITCDITERKQAEAQAWRAANHDALTGLPNRRLFHQRLEQALADAAQGGASMSLLLLDLDHLRDVNDTLGHDAGDAVLVEVAQVLREGLRETDTAARLGGDEFALLLTAPLRLEHASGHARALVERLGQPLPYRGHTLSCRASIGLASYPDHHCEPRELLKDADIALDRAKAQGRNRAVVFAPEMRAATERRVAIATEVRSALEAGQIVPFYQPKVCLTTGAVVGFEALARWQHPERGLLTPGYFGSAFEDPELATAIGDTVLRQVVADLRTWRERGLKPGRVAVNFASAEFRKPDLAGSILAVLDMHGVPASLFEVEVTETVFLGHGSENVPATLQRLQDAGILITLDDFGTGFASLTHLKQFPVGHLKVDQSFVRNMEQDHDDAAIVAAVVGLGRSMGVKVTAEGVETAGQARRLGAMGCNYAQGYRYAKPMGGPRVPRFLTQWRAAAAAEAKQTTACSPEQPL</sequence>
<dbReference type="Pfam" id="PF00990">
    <property type="entry name" value="GGDEF"/>
    <property type="match status" value="2"/>
</dbReference>
<keyword evidence="7" id="KW-1185">Reference proteome</keyword>
<dbReference type="Pfam" id="PF08447">
    <property type="entry name" value="PAS_3"/>
    <property type="match status" value="3"/>
</dbReference>
<dbReference type="SMART" id="SM00267">
    <property type="entry name" value="GGDEF"/>
    <property type="match status" value="2"/>
</dbReference>
<dbReference type="PROSITE" id="PS50883">
    <property type="entry name" value="EAL"/>
    <property type="match status" value="1"/>
</dbReference>
<feature type="region of interest" description="Disordered" evidence="1">
    <location>
        <begin position="470"/>
        <end position="489"/>
    </location>
</feature>
<dbReference type="Gene3D" id="3.30.450.40">
    <property type="match status" value="1"/>
</dbReference>
<dbReference type="InterPro" id="IPR029787">
    <property type="entry name" value="Nucleotide_cyclase"/>
</dbReference>
<dbReference type="InterPro" id="IPR000160">
    <property type="entry name" value="GGDEF_dom"/>
</dbReference>